<dbReference type="STRING" id="1830138.SAMN05443507_13328"/>
<proteinExistence type="inferred from homology"/>
<organism evidence="2 3">
    <name type="scientific">Alicyclobacillus tolerans</name>
    <dbReference type="NCBI Taxonomy" id="90970"/>
    <lineage>
        <taxon>Bacteria</taxon>
        <taxon>Bacillati</taxon>
        <taxon>Bacillota</taxon>
        <taxon>Bacilli</taxon>
        <taxon>Bacillales</taxon>
        <taxon>Alicyclobacillaceae</taxon>
        <taxon>Alicyclobacillus</taxon>
    </lineage>
</organism>
<evidence type="ECO:0000313" key="3">
    <source>
        <dbReference type="Proteomes" id="UP000184016"/>
    </source>
</evidence>
<dbReference type="Pfam" id="PF05389">
    <property type="entry name" value="MecA"/>
    <property type="match status" value="1"/>
</dbReference>
<protein>
    <submittedName>
        <fullName evidence="2">Adapter protein MecA 1/2</fullName>
    </submittedName>
</protein>
<dbReference type="Proteomes" id="UP000184016">
    <property type="component" value="Unassembled WGS sequence"/>
</dbReference>
<dbReference type="InterPro" id="IPR038471">
    <property type="entry name" value="MecA_C_sf"/>
</dbReference>
<dbReference type="Gene3D" id="3.30.70.1950">
    <property type="match status" value="1"/>
</dbReference>
<dbReference type="AlphaFoldDB" id="A0A1M6XE66"/>
<dbReference type="RefSeq" id="WP_072875248.1">
    <property type="nucleotide sequence ID" value="NZ_FRAF01000033.1"/>
</dbReference>
<gene>
    <name evidence="2" type="ORF">SAMN05443507_13328</name>
</gene>
<dbReference type="EMBL" id="FRAF01000033">
    <property type="protein sequence ID" value="SHL04149.1"/>
    <property type="molecule type" value="Genomic_DNA"/>
</dbReference>
<keyword evidence="3" id="KW-1185">Reference proteome</keyword>
<dbReference type="PIRSF" id="PIRSF029008">
    <property type="entry name" value="MecA"/>
    <property type="match status" value="1"/>
</dbReference>
<evidence type="ECO:0000256" key="1">
    <source>
        <dbReference type="ARBA" id="ARBA00005397"/>
    </source>
</evidence>
<dbReference type="OrthoDB" id="2085234at2"/>
<sequence>MRVERIAKDKVRIFVSYEDLAMRGIEKDELWKSGKKVQELFWDMMETAYAEVGFEVSGPIAVEAFTMPAEGVVIIVTRVPAVPNITEDDPDLEDEDFEDPFYSFPILAYQYSDFEDVLSLAFATAKDDVKCSLFSYENAYFVVLDEIEEFDKNPNIHSVLCEYGEPSSLTRAYLDEYGKCIFPEKALENLRNSFL</sequence>
<name>A0A1M6XE66_9BACL</name>
<evidence type="ECO:0000313" key="2">
    <source>
        <dbReference type="EMBL" id="SHL04149.1"/>
    </source>
</evidence>
<comment type="similarity">
    <text evidence="1">Belongs to the MecA family.</text>
</comment>
<dbReference type="PANTHER" id="PTHR39161:SF2">
    <property type="entry name" value="ADAPTER PROTEIN MECA 2"/>
    <property type="match status" value="1"/>
</dbReference>
<accession>A0A1M6XE66</accession>
<dbReference type="PANTHER" id="PTHR39161">
    <property type="entry name" value="ADAPTER PROTEIN MECA"/>
    <property type="match status" value="1"/>
</dbReference>
<reference evidence="3" key="1">
    <citation type="submission" date="2016-11" db="EMBL/GenBank/DDBJ databases">
        <authorList>
            <person name="Varghese N."/>
            <person name="Submissions S."/>
        </authorList>
    </citation>
    <scope>NUCLEOTIDE SEQUENCE [LARGE SCALE GENOMIC DNA]</scope>
    <source>
        <strain evidence="3">USBA-503</strain>
    </source>
</reference>
<dbReference type="InterPro" id="IPR008681">
    <property type="entry name" value="Neg-reg_MecA"/>
</dbReference>